<evidence type="ECO:0000313" key="1">
    <source>
        <dbReference type="EMBL" id="MCY1083513.1"/>
    </source>
</evidence>
<organism evidence="1 2">
    <name type="scientific">Archangium lansingense</name>
    <dbReference type="NCBI Taxonomy" id="2995310"/>
    <lineage>
        <taxon>Bacteria</taxon>
        <taxon>Pseudomonadati</taxon>
        <taxon>Myxococcota</taxon>
        <taxon>Myxococcia</taxon>
        <taxon>Myxococcales</taxon>
        <taxon>Cystobacterineae</taxon>
        <taxon>Archangiaceae</taxon>
        <taxon>Archangium</taxon>
    </lineage>
</organism>
<protein>
    <submittedName>
        <fullName evidence="1">Uncharacterized protein</fullName>
    </submittedName>
</protein>
<comment type="caution">
    <text evidence="1">The sequence shown here is derived from an EMBL/GenBank/DDBJ whole genome shotgun (WGS) entry which is preliminary data.</text>
</comment>
<reference evidence="1 2" key="1">
    <citation type="submission" date="2022-11" db="EMBL/GenBank/DDBJ databases">
        <title>Minimal conservation of predation-associated metabolite biosynthetic gene clusters underscores biosynthetic potential of Myxococcota including descriptions for ten novel species: Archangium lansinium sp. nov., Myxococcus landrumus sp. nov., Nannocystis bai.</title>
        <authorList>
            <person name="Ahearne A."/>
            <person name="Stevens C."/>
            <person name="Phillips K."/>
        </authorList>
    </citation>
    <scope>NUCLEOTIDE SEQUENCE [LARGE SCALE GENOMIC DNA]</scope>
    <source>
        <strain evidence="1 2">MIWBW</strain>
    </source>
</reference>
<proteinExistence type="predicted"/>
<sequence length="252" mass="28647">MKRISERIEKNKQSLAQTALMLFVQDRSIDPRRRFSFVPCMAPFVMGFSDVNKYGLRDDASEDPVQQLINAHTREDDHHWGMYLKDLRTLELNSSLDLNGALRMLWGEDRKKTRQTVYGLMALIEDTHPGVRMAVVEAIEATGDVAFTHFSQLADEFKESTGQELCYFGHIHKELETGHAMGTEDIEAKLEEIALSPELEQQALALVDKVFALFASMFEEWMAYAQRGTQVQVRASNLPLQVPARTQQPLSA</sequence>
<dbReference type="Gene3D" id="1.20.910.10">
    <property type="entry name" value="Heme oxygenase-like"/>
    <property type="match status" value="1"/>
</dbReference>
<evidence type="ECO:0000313" key="2">
    <source>
        <dbReference type="Proteomes" id="UP001207654"/>
    </source>
</evidence>
<keyword evidence="2" id="KW-1185">Reference proteome</keyword>
<dbReference type="Proteomes" id="UP001207654">
    <property type="component" value="Unassembled WGS sequence"/>
</dbReference>
<name>A0ABT4AP76_9BACT</name>
<dbReference type="EMBL" id="JAPNKA010000001">
    <property type="protein sequence ID" value="MCY1083513.1"/>
    <property type="molecule type" value="Genomic_DNA"/>
</dbReference>
<dbReference type="InterPro" id="IPR016084">
    <property type="entry name" value="Haem_Oase-like_multi-hlx"/>
</dbReference>
<dbReference type="RefSeq" id="WP_267542039.1">
    <property type="nucleotide sequence ID" value="NZ_JAPNKA010000001.1"/>
</dbReference>
<accession>A0ABT4AP76</accession>
<gene>
    <name evidence="1" type="ORF">OV287_54655</name>
</gene>